<dbReference type="EMBL" id="BARS01030045">
    <property type="protein sequence ID" value="GAG17281.1"/>
    <property type="molecule type" value="Genomic_DNA"/>
</dbReference>
<sequence length="65" mass="7407">MKYKVWIQIEDCPETDEDVEACGFAHHEPDELFKFDTLEEAQAFTTGLFGTYNHVLALAQEVSTP</sequence>
<reference evidence="1" key="1">
    <citation type="journal article" date="2014" name="Front. Microbiol.">
        <title>High frequency of phylogenetically diverse reductive dehalogenase-homologous genes in deep subseafloor sedimentary metagenomes.</title>
        <authorList>
            <person name="Kawai M."/>
            <person name="Futagami T."/>
            <person name="Toyoda A."/>
            <person name="Takaki Y."/>
            <person name="Nishi S."/>
            <person name="Hori S."/>
            <person name="Arai W."/>
            <person name="Tsubouchi T."/>
            <person name="Morono Y."/>
            <person name="Uchiyama I."/>
            <person name="Ito T."/>
            <person name="Fujiyama A."/>
            <person name="Inagaki F."/>
            <person name="Takami H."/>
        </authorList>
    </citation>
    <scope>NUCLEOTIDE SEQUENCE</scope>
    <source>
        <strain evidence="1">Expedition CK06-06</strain>
    </source>
</reference>
<organism evidence="1">
    <name type="scientific">marine sediment metagenome</name>
    <dbReference type="NCBI Taxonomy" id="412755"/>
    <lineage>
        <taxon>unclassified sequences</taxon>
        <taxon>metagenomes</taxon>
        <taxon>ecological metagenomes</taxon>
    </lineage>
</organism>
<evidence type="ECO:0000313" key="1">
    <source>
        <dbReference type="EMBL" id="GAG17281.1"/>
    </source>
</evidence>
<dbReference type="AlphaFoldDB" id="X0WWZ1"/>
<protein>
    <submittedName>
        <fullName evidence="1">Uncharacterized protein</fullName>
    </submittedName>
</protein>
<proteinExistence type="predicted"/>
<accession>X0WWZ1</accession>
<comment type="caution">
    <text evidence="1">The sequence shown here is derived from an EMBL/GenBank/DDBJ whole genome shotgun (WGS) entry which is preliminary data.</text>
</comment>
<gene>
    <name evidence="1" type="ORF">S01H1_46894</name>
</gene>
<name>X0WWZ1_9ZZZZ</name>